<dbReference type="RefSeq" id="WP_015019014.1">
    <property type="nucleotide sequence ID" value="NC_018719.1"/>
</dbReference>
<gene>
    <name evidence="2" type="ordered locus">Ngar_c15430</name>
</gene>
<protein>
    <submittedName>
        <fullName evidence="2">Uncharacterized protein</fullName>
    </submittedName>
</protein>
<feature type="region of interest" description="Disordered" evidence="1">
    <location>
        <begin position="95"/>
        <end position="213"/>
    </location>
</feature>
<name>K0IJM3_NITGG</name>
<dbReference type="KEGG" id="nga:Ngar_c15430"/>
<dbReference type="Proteomes" id="UP000008037">
    <property type="component" value="Chromosome"/>
</dbReference>
<organism evidence="2 3">
    <name type="scientific">Nitrososphaera gargensis (strain Ga9.2)</name>
    <dbReference type="NCBI Taxonomy" id="1237085"/>
    <lineage>
        <taxon>Archaea</taxon>
        <taxon>Nitrososphaerota</taxon>
        <taxon>Nitrososphaeria</taxon>
        <taxon>Nitrososphaerales</taxon>
        <taxon>Nitrososphaeraceae</taxon>
        <taxon>Nitrososphaera</taxon>
    </lineage>
</organism>
<dbReference type="InterPro" id="IPR039923">
    <property type="entry name" value="Protodermal_1"/>
</dbReference>
<feature type="compositionally biased region" description="Basic and acidic residues" evidence="1">
    <location>
        <begin position="109"/>
        <end position="136"/>
    </location>
</feature>
<dbReference type="PANTHER" id="PTHR33210">
    <property type="entry name" value="PROTODERMAL FACTOR 1"/>
    <property type="match status" value="1"/>
</dbReference>
<proteinExistence type="predicted"/>
<feature type="compositionally biased region" description="Basic and acidic residues" evidence="1">
    <location>
        <begin position="163"/>
        <end position="185"/>
    </location>
</feature>
<dbReference type="STRING" id="1237085.Ngar_c15430"/>
<dbReference type="HOGENOM" id="CLU_835806_0_0_2"/>
<dbReference type="InParanoid" id="K0IJM3"/>
<dbReference type="BioCyc" id="CNIT1237085:G1324-1541-MONOMER"/>
<dbReference type="AlphaFoldDB" id="K0IJM3"/>
<sequence>MTGKNRKQSRRMSAVFGAIAMLAAAAALGITPTMLTTTSAFAWEDNNKYQAATVAEEVAKEAANNVQTPDKWDNNLQVGIHKVQDQIADAAQEISNGKQGANEEQESNEEYHQREEKENYPAEQQHEYPTREHEEEYPAEEQMEYPPHTEEYPVEEQQHAYPPRHEEEYPTEVKMEYPPHEEKEYQTQGAESEEHTIQQENNNNNNDDEGCSPNYWKNNLASWEVTRYSPDQKLSEVTDLGNAIPSEYDYTLLEALDTQNGGYDALAREFAAALLNSDHPNVKYALSTDKVIHNFEDGADPQIINSQEYYNDNDMQEQKNSLSDNNRAGCPL</sequence>
<accession>K0IJM3</accession>
<evidence type="ECO:0000256" key="1">
    <source>
        <dbReference type="SAM" id="MobiDB-lite"/>
    </source>
</evidence>
<evidence type="ECO:0000313" key="3">
    <source>
        <dbReference type="Proteomes" id="UP000008037"/>
    </source>
</evidence>
<dbReference type="GeneID" id="13797802"/>
<evidence type="ECO:0000313" key="2">
    <source>
        <dbReference type="EMBL" id="AFU58477.1"/>
    </source>
</evidence>
<keyword evidence="3" id="KW-1185">Reference proteome</keyword>
<dbReference type="EMBL" id="CP002408">
    <property type="protein sequence ID" value="AFU58477.1"/>
    <property type="molecule type" value="Genomic_DNA"/>
</dbReference>
<reference evidence="2 3" key="1">
    <citation type="journal article" date="2012" name="Environ. Microbiol.">
        <title>The genome of the ammonia-oxidizing Candidatus Nitrososphaera gargensis: insights into metabolic versatility and environmental adaptations.</title>
        <authorList>
            <person name="Spang A."/>
            <person name="Poehlein A."/>
            <person name="Offre P."/>
            <person name="Zumbragel S."/>
            <person name="Haider S."/>
            <person name="Rychlik N."/>
            <person name="Nowka B."/>
            <person name="Schmeisser C."/>
            <person name="Lebedeva E.V."/>
            <person name="Rattei T."/>
            <person name="Bohm C."/>
            <person name="Schmid M."/>
            <person name="Galushko A."/>
            <person name="Hatzenpichler R."/>
            <person name="Weinmaier T."/>
            <person name="Daniel R."/>
            <person name="Schleper C."/>
            <person name="Spieck E."/>
            <person name="Streit W."/>
            <person name="Wagner M."/>
        </authorList>
    </citation>
    <scope>NUCLEOTIDE SEQUENCE [LARGE SCALE GENOMIC DNA]</scope>
    <source>
        <strain evidence="3">Ga9.2</strain>
    </source>
</reference>